<evidence type="ECO:0000313" key="3">
    <source>
        <dbReference type="EMBL" id="RCU42695.1"/>
    </source>
</evidence>
<evidence type="ECO:0000259" key="2">
    <source>
        <dbReference type="Pfam" id="PF13568"/>
    </source>
</evidence>
<dbReference type="AlphaFoldDB" id="A0A368MZE0"/>
<evidence type="ECO:0000313" key="4">
    <source>
        <dbReference type="Proteomes" id="UP000252172"/>
    </source>
</evidence>
<dbReference type="Proteomes" id="UP000252172">
    <property type="component" value="Unassembled WGS sequence"/>
</dbReference>
<sequence>MNKILLKSLVLVSFTFATLADAQFRTRDRMDRLESFDHQKFSWGFYLNGNLFDFHTVLHPRYGMSGNHNLVSAKPMGGFGAGLIGKMRLNDYFDLRLEPGLQFAEREIVFNTQSNDQYAAGTLTNPPFIPFPMDEDDRVRRVKSTMLDIPVLVEMHGERWYNTRPYVAAGVNYVVNLQSNANSDDDNLQQVFRSTTHNFAWSAEIGIQIYFNRFKLTPGIRGTFFMNNEMVADNPATPPYWAKAVSTLQTRAFMFTLKFE</sequence>
<feature type="signal peptide" evidence="1">
    <location>
        <begin position="1"/>
        <end position="22"/>
    </location>
</feature>
<keyword evidence="1" id="KW-0732">Signal</keyword>
<proteinExistence type="predicted"/>
<dbReference type="RefSeq" id="WP_114303907.1">
    <property type="nucleotide sequence ID" value="NZ_QPIE01000005.1"/>
</dbReference>
<name>A0A368MZE0_9FLAO</name>
<keyword evidence="4" id="KW-1185">Reference proteome</keyword>
<evidence type="ECO:0000256" key="1">
    <source>
        <dbReference type="SAM" id="SignalP"/>
    </source>
</evidence>
<feature type="chain" id="PRO_5016653923" evidence="1">
    <location>
        <begin position="23"/>
        <end position="260"/>
    </location>
</feature>
<feature type="domain" description="Outer membrane protein beta-barrel" evidence="2">
    <location>
        <begin position="39"/>
        <end position="224"/>
    </location>
</feature>
<dbReference type="InterPro" id="IPR025665">
    <property type="entry name" value="Beta-barrel_OMP_2"/>
</dbReference>
<reference evidence="3 4" key="1">
    <citation type="submission" date="2018-07" db="EMBL/GenBank/DDBJ databases">
        <title>Chryseobacterium lacus sp. nov., isolated from lake water.</title>
        <authorList>
            <person name="Li C.-M."/>
        </authorList>
    </citation>
    <scope>NUCLEOTIDE SEQUENCE [LARGE SCALE GENOMIC DNA]</scope>
    <source>
        <strain evidence="3 4">YLOS41</strain>
    </source>
</reference>
<dbReference type="EMBL" id="QPIE01000005">
    <property type="protein sequence ID" value="RCU42695.1"/>
    <property type="molecule type" value="Genomic_DNA"/>
</dbReference>
<organism evidence="3 4">
    <name type="scientific">Chryseobacterium lacus</name>
    <dbReference type="NCBI Taxonomy" id="2058346"/>
    <lineage>
        <taxon>Bacteria</taxon>
        <taxon>Pseudomonadati</taxon>
        <taxon>Bacteroidota</taxon>
        <taxon>Flavobacteriia</taxon>
        <taxon>Flavobacteriales</taxon>
        <taxon>Weeksellaceae</taxon>
        <taxon>Chryseobacterium group</taxon>
        <taxon>Chryseobacterium</taxon>
    </lineage>
</organism>
<protein>
    <submittedName>
        <fullName evidence="3">PorT family protein</fullName>
    </submittedName>
</protein>
<dbReference type="Gene3D" id="2.40.160.20">
    <property type="match status" value="1"/>
</dbReference>
<dbReference type="OrthoDB" id="1467485at2"/>
<dbReference type="SUPFAM" id="SSF56925">
    <property type="entry name" value="OMPA-like"/>
    <property type="match status" value="1"/>
</dbReference>
<dbReference type="Pfam" id="PF13568">
    <property type="entry name" value="OMP_b-brl_2"/>
    <property type="match status" value="1"/>
</dbReference>
<gene>
    <name evidence="3" type="ORF">DQ356_07720</name>
</gene>
<accession>A0A368MZE0</accession>
<dbReference type="InterPro" id="IPR011250">
    <property type="entry name" value="OMP/PagP_B-barrel"/>
</dbReference>
<comment type="caution">
    <text evidence="3">The sequence shown here is derived from an EMBL/GenBank/DDBJ whole genome shotgun (WGS) entry which is preliminary data.</text>
</comment>